<dbReference type="PANTHER" id="PTHR37937:SF1">
    <property type="entry name" value="CONJUGATIVE TRANSFER: DNA TRANSPORT"/>
    <property type="match status" value="1"/>
</dbReference>
<dbReference type="Gene3D" id="3.40.50.300">
    <property type="entry name" value="P-loop containing nucleotide triphosphate hydrolases"/>
    <property type="match status" value="1"/>
</dbReference>
<reference evidence="8" key="1">
    <citation type="submission" date="2022-01" db="EMBL/GenBank/DDBJ databases">
        <title>Antribacter sp. nov., isolated from Guizhou of China.</title>
        <authorList>
            <person name="Chengliang C."/>
            <person name="Ya Z."/>
        </authorList>
    </citation>
    <scope>NUCLEOTIDE SEQUENCE</scope>
    <source>
        <strain evidence="8">KLBMP 9083</strain>
    </source>
</reference>
<evidence type="ECO:0000256" key="3">
    <source>
        <dbReference type="ARBA" id="ARBA00022692"/>
    </source>
</evidence>
<keyword evidence="9" id="KW-1185">Reference proteome</keyword>
<feature type="transmembrane region" description="Helical" evidence="6">
    <location>
        <begin position="77"/>
        <end position="98"/>
    </location>
</feature>
<keyword evidence="2" id="KW-1003">Cell membrane</keyword>
<dbReference type="GO" id="GO:0005886">
    <property type="term" value="C:plasma membrane"/>
    <property type="evidence" value="ECO:0007669"/>
    <property type="project" value="UniProtKB-SubCell"/>
</dbReference>
<keyword evidence="3 6" id="KW-0812">Transmembrane</keyword>
<dbReference type="SUPFAM" id="SSF52540">
    <property type="entry name" value="P-loop containing nucleoside triphosphate hydrolases"/>
    <property type="match status" value="1"/>
</dbReference>
<dbReference type="RefSeq" id="WP_236091444.1">
    <property type="nucleotide sequence ID" value="NZ_JAKGSG010000068.1"/>
</dbReference>
<comment type="caution">
    <text evidence="8">The sequence shown here is derived from an EMBL/GenBank/DDBJ whole genome shotgun (WGS) entry which is preliminary data.</text>
</comment>
<organism evidence="8 9">
    <name type="scientific">Antribacter soli</name>
    <dbReference type="NCBI Taxonomy" id="2910976"/>
    <lineage>
        <taxon>Bacteria</taxon>
        <taxon>Bacillati</taxon>
        <taxon>Actinomycetota</taxon>
        <taxon>Actinomycetes</taxon>
        <taxon>Micrococcales</taxon>
        <taxon>Promicromonosporaceae</taxon>
        <taxon>Antribacter</taxon>
    </lineage>
</organism>
<dbReference type="AlphaFoldDB" id="A0AA41QJ75"/>
<evidence type="ECO:0000313" key="8">
    <source>
        <dbReference type="EMBL" id="MCF4123696.1"/>
    </source>
</evidence>
<evidence type="ECO:0000313" key="9">
    <source>
        <dbReference type="Proteomes" id="UP001165405"/>
    </source>
</evidence>
<feature type="domain" description="TraD/TraG TraM recognition site" evidence="7">
    <location>
        <begin position="426"/>
        <end position="544"/>
    </location>
</feature>
<protein>
    <submittedName>
        <fullName evidence="8">TraM recognition domain-containing protein</fullName>
    </submittedName>
</protein>
<name>A0AA41QJ75_9MICO</name>
<dbReference type="EMBL" id="JAKGSG010000068">
    <property type="protein sequence ID" value="MCF4123696.1"/>
    <property type="molecule type" value="Genomic_DNA"/>
</dbReference>
<dbReference type="InterPro" id="IPR032689">
    <property type="entry name" value="TraG-D_C"/>
</dbReference>
<dbReference type="CDD" id="cd01127">
    <property type="entry name" value="TrwB_TraG_TraD_VirD4"/>
    <property type="match status" value="1"/>
</dbReference>
<keyword evidence="5 6" id="KW-0472">Membrane</keyword>
<evidence type="ECO:0000259" key="7">
    <source>
        <dbReference type="Pfam" id="PF12696"/>
    </source>
</evidence>
<dbReference type="InterPro" id="IPR027417">
    <property type="entry name" value="P-loop_NTPase"/>
</dbReference>
<evidence type="ECO:0000256" key="1">
    <source>
        <dbReference type="ARBA" id="ARBA00004651"/>
    </source>
</evidence>
<accession>A0AA41QJ75</accession>
<keyword evidence="4 6" id="KW-1133">Transmembrane helix</keyword>
<evidence type="ECO:0000256" key="5">
    <source>
        <dbReference type="ARBA" id="ARBA00023136"/>
    </source>
</evidence>
<comment type="subcellular location">
    <subcellularLocation>
        <location evidence="1">Cell membrane</location>
        <topology evidence="1">Multi-pass membrane protein</topology>
    </subcellularLocation>
</comment>
<evidence type="ECO:0000256" key="4">
    <source>
        <dbReference type="ARBA" id="ARBA00022989"/>
    </source>
</evidence>
<proteinExistence type="predicted"/>
<dbReference type="Proteomes" id="UP001165405">
    <property type="component" value="Unassembled WGS sequence"/>
</dbReference>
<evidence type="ECO:0000256" key="6">
    <source>
        <dbReference type="SAM" id="Phobius"/>
    </source>
</evidence>
<feature type="transmembrane region" description="Helical" evidence="6">
    <location>
        <begin position="17"/>
        <end position="42"/>
    </location>
</feature>
<sequence length="601" mass="62733">MTTTTSGRTGGDELTNLALMGLAALLTLSAVLRFAANVAAFLTGHPMPDGGPATGLMVLTDPTNPGEAFGAADLNPFVYWLAVTVMVAAAVVVAWLVWRLVAGLRTPSAHANSRVGLATTSDLARTASPRALVKRSGTLRPSLEKAAPADVGYLLGHARGRQVWASVEDSMLVLGPPRSGKGLHLVINAVLDAPGAVVTTSTRPDTLAVTLAARQQVGPVAVFDPQKLAEGLGEGLRWSPIRGCEVPRRAMVRAAGLAKDTGIGGKGVESGAFWENTTRGALQALLHAAALAGRTAKDLYVWSLSPAAAADAVAILRAHPRAAHGWGEGLEGMLNGEGRSRDSVWVGVRQALSCLADPDVLHAVSPGPDEHFDPEAFLRNRGTLYLLATGSGASASSALVAALIEDLTETARRLAAVSPGQRLDPPLLLALDEIGNIAPLPSLRFLMADGGGTGITTIPVFQSLAQARDQWGPESASAIWDSSIVKVILGGTSSASDLRDLSALLGEKDEVTDSWTVGYDGTRSLQRSLRRVPVMPPEKIRTLPFGQGLVLLRSAPPIVATLRPWTGRQDAARLAEGRTALENELRAGSGPRVMDGDDRDG</sequence>
<dbReference type="PANTHER" id="PTHR37937">
    <property type="entry name" value="CONJUGATIVE TRANSFER: DNA TRANSPORT"/>
    <property type="match status" value="1"/>
</dbReference>
<gene>
    <name evidence="8" type="ORF">L1785_22300</name>
</gene>
<dbReference type="Pfam" id="PF12696">
    <property type="entry name" value="TraG-D_C"/>
    <property type="match status" value="1"/>
</dbReference>
<dbReference type="InterPro" id="IPR051539">
    <property type="entry name" value="T4SS-coupling_protein"/>
</dbReference>
<evidence type="ECO:0000256" key="2">
    <source>
        <dbReference type="ARBA" id="ARBA00022475"/>
    </source>
</evidence>